<reference evidence="4 5" key="1">
    <citation type="submission" date="2018-07" db="EMBL/GenBank/DDBJ databases">
        <title>New species, Clostridium PI-S10-A1B.</title>
        <authorList>
            <person name="Krishna G."/>
            <person name="Summeta K."/>
            <person name="Shikha S."/>
            <person name="Prabhu P.B."/>
            <person name="Suresh K."/>
        </authorList>
    </citation>
    <scope>NUCLEOTIDE SEQUENCE [LARGE SCALE GENOMIC DNA]</scope>
    <source>
        <strain evidence="4 5">PI-S10-A1B</strain>
    </source>
</reference>
<dbReference type="Pfam" id="PF13439">
    <property type="entry name" value="Glyco_transf_4"/>
    <property type="match status" value="1"/>
</dbReference>
<dbReference type="PANTHER" id="PTHR46401:SF2">
    <property type="entry name" value="GLYCOSYLTRANSFERASE WBBK-RELATED"/>
    <property type="match status" value="1"/>
</dbReference>
<keyword evidence="1" id="KW-0808">Transferase</keyword>
<evidence type="ECO:0000313" key="4">
    <source>
        <dbReference type="EMBL" id="RFZ75975.1"/>
    </source>
</evidence>
<evidence type="ECO:0000313" key="5">
    <source>
        <dbReference type="Proteomes" id="UP000260680"/>
    </source>
</evidence>
<feature type="domain" description="Glycosyltransferase subfamily 4-like N-terminal" evidence="3">
    <location>
        <begin position="138"/>
        <end position="183"/>
    </location>
</feature>
<dbReference type="PANTHER" id="PTHR46401">
    <property type="entry name" value="GLYCOSYLTRANSFERASE WBBK-RELATED"/>
    <property type="match status" value="1"/>
</dbReference>
<comment type="caution">
    <text evidence="4">The sequence shown here is derived from an EMBL/GenBank/DDBJ whole genome shotgun (WGS) entry which is preliminary data.</text>
</comment>
<evidence type="ECO:0000259" key="3">
    <source>
        <dbReference type="Pfam" id="PF13439"/>
    </source>
</evidence>
<dbReference type="AlphaFoldDB" id="A0A3E2N4R8"/>
<organism evidence="4 5">
    <name type="scientific">Lacrimispora amygdalina</name>
    <dbReference type="NCBI Taxonomy" id="253257"/>
    <lineage>
        <taxon>Bacteria</taxon>
        <taxon>Bacillati</taxon>
        <taxon>Bacillota</taxon>
        <taxon>Clostridia</taxon>
        <taxon>Lachnospirales</taxon>
        <taxon>Lachnospiraceae</taxon>
        <taxon>Lacrimispora</taxon>
    </lineage>
</organism>
<proteinExistence type="predicted"/>
<feature type="domain" description="Glycosyl transferase family 1" evidence="2">
    <location>
        <begin position="199"/>
        <end position="360"/>
    </location>
</feature>
<evidence type="ECO:0000259" key="2">
    <source>
        <dbReference type="Pfam" id="PF00534"/>
    </source>
</evidence>
<dbReference type="OrthoDB" id="9797829at2"/>
<dbReference type="InterPro" id="IPR001296">
    <property type="entry name" value="Glyco_trans_1"/>
</dbReference>
<accession>A0A3E2N4R8</accession>
<dbReference type="SUPFAM" id="SSF53756">
    <property type="entry name" value="UDP-Glycosyltransferase/glycogen phosphorylase"/>
    <property type="match status" value="1"/>
</dbReference>
<name>A0A3E2N4R8_9FIRM</name>
<dbReference type="EMBL" id="QOHO01000108">
    <property type="protein sequence ID" value="RFZ75975.1"/>
    <property type="molecule type" value="Genomic_DNA"/>
</dbReference>
<dbReference type="Gene3D" id="3.40.50.2000">
    <property type="entry name" value="Glycogen Phosphorylase B"/>
    <property type="match status" value="2"/>
</dbReference>
<dbReference type="CDD" id="cd03809">
    <property type="entry name" value="GT4_MtfB-like"/>
    <property type="match status" value="1"/>
</dbReference>
<dbReference type="RefSeq" id="WP_117419836.1">
    <property type="nucleotide sequence ID" value="NZ_QOHO01000108.1"/>
</dbReference>
<dbReference type="GO" id="GO:0016757">
    <property type="term" value="F:glycosyltransferase activity"/>
    <property type="evidence" value="ECO:0007669"/>
    <property type="project" value="InterPro"/>
</dbReference>
<sequence>MKIAFDSQILFERQKTGIGRNSEAIISNYIQLGTDDIVLNYFRMLEENKREEVIDHYLSNHKVNINKCKWFHSVLYNRLNRYLRLPYKMFFREEADVTQFFNYVLPPGVKGKTALYVYDMAYKVYPETIGEKTLRMLNENLAESCRRADRIITISEFSKQEIIKYLGIPSEKIAVVPCAVDHSIYNNIIDLDELTVIKKKFNIDQDYFLYLGTLEPRKNIEKLIDAYAALHKRDTLIPKLVIAGKNGWNYDNVYKKVSDYKINENVIFTGYIEAEEAVTLLKGALAFVFPSIYEGFGMPPLEAMACGVPIITSNVSSLPEVVQDAGYLIDPFSAEDLSEAMFEIISNTEHRKRLIERGLKRAKEFTWKGSAERLRSVYENMQ</sequence>
<dbReference type="FunFam" id="3.40.50.2000:FF:000119">
    <property type="entry name" value="Glycosyl transferase group 1"/>
    <property type="match status" value="1"/>
</dbReference>
<dbReference type="InterPro" id="IPR028098">
    <property type="entry name" value="Glyco_trans_4-like_N"/>
</dbReference>
<dbReference type="Pfam" id="PF00534">
    <property type="entry name" value="Glycos_transf_1"/>
    <property type="match status" value="1"/>
</dbReference>
<protein>
    <submittedName>
        <fullName evidence="4">Glycosyltransferase family 1 protein</fullName>
    </submittedName>
</protein>
<evidence type="ECO:0000256" key="1">
    <source>
        <dbReference type="ARBA" id="ARBA00022679"/>
    </source>
</evidence>
<dbReference type="GO" id="GO:0009103">
    <property type="term" value="P:lipopolysaccharide biosynthetic process"/>
    <property type="evidence" value="ECO:0007669"/>
    <property type="project" value="TreeGrafter"/>
</dbReference>
<gene>
    <name evidence="4" type="ORF">DS742_26035</name>
</gene>
<dbReference type="Proteomes" id="UP000260680">
    <property type="component" value="Unassembled WGS sequence"/>
</dbReference>